<dbReference type="Gene3D" id="3.90.850.10">
    <property type="entry name" value="Fumarylacetoacetase-like, C-terminal domain"/>
    <property type="match status" value="1"/>
</dbReference>
<dbReference type="RefSeq" id="WP_170052626.1">
    <property type="nucleotide sequence ID" value="NZ_JABBKX010000001.1"/>
</dbReference>
<dbReference type="GO" id="GO:0005737">
    <property type="term" value="C:cytoplasm"/>
    <property type="evidence" value="ECO:0007669"/>
    <property type="project" value="TreeGrafter"/>
</dbReference>
<dbReference type="SUPFAM" id="SSF56529">
    <property type="entry name" value="FAH"/>
    <property type="match status" value="1"/>
</dbReference>
<keyword evidence="4" id="KW-1185">Reference proteome</keyword>
<feature type="domain" description="Fumarylacetoacetase-like C-terminal" evidence="2">
    <location>
        <begin position="106"/>
        <end position="264"/>
    </location>
</feature>
<gene>
    <name evidence="3" type="ORF">GWK16_03940</name>
</gene>
<keyword evidence="1" id="KW-0456">Lyase</keyword>
<reference evidence="3 4" key="1">
    <citation type="submission" date="2020-03" db="EMBL/GenBank/DDBJ databases">
        <authorList>
            <person name="Sun Q."/>
        </authorList>
    </citation>
    <scope>NUCLEOTIDE SEQUENCE [LARGE SCALE GENOMIC DNA]</scope>
    <source>
        <strain evidence="3 4">JC162</strain>
    </source>
</reference>
<accession>A0A848EAS1</accession>
<dbReference type="InterPro" id="IPR036663">
    <property type="entry name" value="Fumarylacetoacetase_C_sf"/>
</dbReference>
<dbReference type="EMBL" id="JABBKX010000001">
    <property type="protein sequence ID" value="NMJ40378.1"/>
    <property type="molecule type" value="Genomic_DNA"/>
</dbReference>
<evidence type="ECO:0000259" key="2">
    <source>
        <dbReference type="Pfam" id="PF01557"/>
    </source>
</evidence>
<proteinExistence type="predicted"/>
<name>A0A848EAS1_9PROT</name>
<dbReference type="PANTHER" id="PTHR30143">
    <property type="entry name" value="ACID HYDRATASE"/>
    <property type="match status" value="1"/>
</dbReference>
<dbReference type="Pfam" id="PF01557">
    <property type="entry name" value="FAA_hydrolase"/>
    <property type="match status" value="1"/>
</dbReference>
<evidence type="ECO:0000313" key="3">
    <source>
        <dbReference type="EMBL" id="NMJ40378.1"/>
    </source>
</evidence>
<evidence type="ECO:0000313" key="4">
    <source>
        <dbReference type="Proteomes" id="UP000548582"/>
    </source>
</evidence>
<dbReference type="Proteomes" id="UP000548582">
    <property type="component" value="Unassembled WGS sequence"/>
</dbReference>
<protein>
    <submittedName>
        <fullName evidence="3">Hydratase</fullName>
    </submittedName>
</protein>
<sequence>MDWNTLSAEDAARLILDHRERGAPLPVPPPAERPAGIAQAYAIQEALQALIEARGARPIGWKIGCTNAAARAHLGLDGPFYGRLYDAVTEPSPADFPALPGFFRVFEPEIGLRIARDLPPTGAPYDAAAIAAATDALVPAIEIVGSRLEPWTEAGAALVTADNASHGCWVHGTPVTDWTAFDPMDSPIALQVDGGEPVLGRGRNVDGGPFGAAAWLANALAAKGRYLRAGDFVSTGTVAPPVAVGAGQTARADFGALGMVEVRIGA</sequence>
<dbReference type="PANTHER" id="PTHR30143:SF0">
    <property type="entry name" value="2-KETO-4-PENTENOATE HYDRATASE"/>
    <property type="match status" value="1"/>
</dbReference>
<dbReference type="InterPro" id="IPR011234">
    <property type="entry name" value="Fumarylacetoacetase-like_C"/>
</dbReference>
<dbReference type="InterPro" id="IPR050772">
    <property type="entry name" value="Hydratase-Decarb/MhpD_sf"/>
</dbReference>
<organism evidence="3 4">
    <name type="scientific">Neoroseomonas marina</name>
    <dbReference type="NCBI Taxonomy" id="1232220"/>
    <lineage>
        <taxon>Bacteria</taxon>
        <taxon>Pseudomonadati</taxon>
        <taxon>Pseudomonadota</taxon>
        <taxon>Alphaproteobacteria</taxon>
        <taxon>Acetobacterales</taxon>
        <taxon>Acetobacteraceae</taxon>
        <taxon>Neoroseomonas</taxon>
    </lineage>
</organism>
<evidence type="ECO:0000256" key="1">
    <source>
        <dbReference type="ARBA" id="ARBA00023239"/>
    </source>
</evidence>
<comment type="caution">
    <text evidence="3">The sequence shown here is derived from an EMBL/GenBank/DDBJ whole genome shotgun (WGS) entry which is preliminary data.</text>
</comment>
<dbReference type="AlphaFoldDB" id="A0A848EAS1"/>
<dbReference type="GO" id="GO:0008684">
    <property type="term" value="F:2-oxopent-4-enoate hydratase activity"/>
    <property type="evidence" value="ECO:0007669"/>
    <property type="project" value="TreeGrafter"/>
</dbReference>